<evidence type="ECO:0000313" key="3">
    <source>
        <dbReference type="Proteomes" id="UP000614424"/>
    </source>
</evidence>
<comment type="caution">
    <text evidence="2">The sequence shown here is derived from an EMBL/GenBank/DDBJ whole genome shotgun (WGS) entry which is preliminary data.</text>
</comment>
<gene>
    <name evidence="2" type="ORF">H8E41_08425</name>
</gene>
<evidence type="ECO:0000256" key="1">
    <source>
        <dbReference type="ARBA" id="ARBA00010690"/>
    </source>
</evidence>
<dbReference type="Proteomes" id="UP000614424">
    <property type="component" value="Unassembled WGS sequence"/>
</dbReference>
<organism evidence="2 3">
    <name type="scientific">Candidatus Desulfobia pelagia</name>
    <dbReference type="NCBI Taxonomy" id="2841692"/>
    <lineage>
        <taxon>Bacteria</taxon>
        <taxon>Pseudomonadati</taxon>
        <taxon>Thermodesulfobacteriota</taxon>
        <taxon>Desulfobulbia</taxon>
        <taxon>Desulfobulbales</taxon>
        <taxon>Desulfobulbaceae</taxon>
        <taxon>Candidatus Desulfobia</taxon>
    </lineage>
</organism>
<dbReference type="GO" id="GO:0005886">
    <property type="term" value="C:plasma membrane"/>
    <property type="evidence" value="ECO:0007669"/>
    <property type="project" value="TreeGrafter"/>
</dbReference>
<dbReference type="PANTHER" id="PTHR30531">
    <property type="entry name" value="FLAGELLAR BIOSYNTHETIC PROTEIN FLHB"/>
    <property type="match status" value="1"/>
</dbReference>
<evidence type="ECO:0000313" key="2">
    <source>
        <dbReference type="EMBL" id="MBC8317919.1"/>
    </source>
</evidence>
<dbReference type="SUPFAM" id="SSF160544">
    <property type="entry name" value="EscU C-terminal domain-like"/>
    <property type="match status" value="1"/>
</dbReference>
<reference evidence="2 3" key="1">
    <citation type="submission" date="2020-08" db="EMBL/GenBank/DDBJ databases">
        <title>Bridging the membrane lipid divide: bacteria of the FCB group superphylum have the potential to synthesize archaeal ether lipids.</title>
        <authorList>
            <person name="Villanueva L."/>
            <person name="Von Meijenfeldt F.A.B."/>
            <person name="Westbye A.B."/>
            <person name="Yadav S."/>
            <person name="Hopmans E.C."/>
            <person name="Dutilh B.E."/>
            <person name="Sinninghe Damste J.S."/>
        </authorList>
    </citation>
    <scope>NUCLEOTIDE SEQUENCE [LARGE SCALE GENOMIC DNA]</scope>
    <source>
        <strain evidence="2">NIOZ-UU47</strain>
    </source>
</reference>
<dbReference type="GO" id="GO:0009306">
    <property type="term" value="P:protein secretion"/>
    <property type="evidence" value="ECO:0007669"/>
    <property type="project" value="InterPro"/>
</dbReference>
<dbReference type="Pfam" id="PF01312">
    <property type="entry name" value="Bac_export_2"/>
    <property type="match status" value="1"/>
</dbReference>
<dbReference type="AlphaFoldDB" id="A0A8J6NFP6"/>
<proteinExistence type="inferred from homology"/>
<dbReference type="EMBL" id="JACNJZ010000115">
    <property type="protein sequence ID" value="MBC8317919.1"/>
    <property type="molecule type" value="Genomic_DNA"/>
</dbReference>
<comment type="similarity">
    <text evidence="1">Belongs to the type III secretion exporter family.</text>
</comment>
<dbReference type="PANTHER" id="PTHR30531:SF12">
    <property type="entry name" value="FLAGELLAR BIOSYNTHETIC PROTEIN FLHB"/>
    <property type="match status" value="1"/>
</dbReference>
<sequence>MKNQSDKKASRKKAVALRYDPEKEASPKIVGKGAGLLAEKLLELAKKHNIPIHEDSDLVNILSKLELNEEIPPAAYIAVAEVLAFIYRTNKSYPS</sequence>
<accession>A0A8J6NFP6</accession>
<name>A0A8J6NFP6_9BACT</name>
<dbReference type="InterPro" id="IPR006135">
    <property type="entry name" value="T3SS_substrate_exporter"/>
</dbReference>
<dbReference type="InterPro" id="IPR029025">
    <property type="entry name" value="T3SS_substrate_exporter_C"/>
</dbReference>
<protein>
    <submittedName>
        <fullName evidence="2">EscU/YscU/HrcU family type III secretion system export apparatus switch protein</fullName>
    </submittedName>
</protein>
<dbReference type="Gene3D" id="3.40.1690.10">
    <property type="entry name" value="secretion proteins EscU"/>
    <property type="match status" value="1"/>
</dbReference>